<feature type="chain" id="PRO_5035274956" description="Odorant binding protein" evidence="1">
    <location>
        <begin position="20"/>
        <end position="154"/>
    </location>
</feature>
<accession>A0A8I6RF92</accession>
<evidence type="ECO:0000313" key="2">
    <source>
        <dbReference type="EnsemblMetazoa" id="XP_014243718.1"/>
    </source>
</evidence>
<sequence>MNARLAILILTAVVAQVFCASTHNPNHEGHSEHSVKEKVLALSKKCAADNKVSADQAKLAFTQNLPKDEHERCYLECVYTGVGVVHSGAFSLDGANKLVAARFTNPKEKEAAGQLVSTCAKEITQKGGEKCSLGHTVRECFVRHGKQVDFFPTA</sequence>
<reference evidence="2" key="1">
    <citation type="submission" date="2022-01" db="UniProtKB">
        <authorList>
            <consortium name="EnsemblMetazoa"/>
        </authorList>
    </citation>
    <scope>IDENTIFICATION</scope>
</reference>
<dbReference type="CDD" id="cd23992">
    <property type="entry name" value="PBP_GOBP"/>
    <property type="match status" value="1"/>
</dbReference>
<dbReference type="EnsemblMetazoa" id="XM_014388232.1">
    <property type="protein sequence ID" value="XP_014243718.1"/>
    <property type="gene ID" value="LOC106663413"/>
</dbReference>
<evidence type="ECO:0008006" key="4">
    <source>
        <dbReference type="Google" id="ProtNLM"/>
    </source>
</evidence>
<dbReference type="OMA" id="CASTHNP"/>
<evidence type="ECO:0000256" key="1">
    <source>
        <dbReference type="SAM" id="SignalP"/>
    </source>
</evidence>
<organism evidence="2 3">
    <name type="scientific">Cimex lectularius</name>
    <name type="common">Bed bug</name>
    <name type="synonym">Acanthia lectularia</name>
    <dbReference type="NCBI Taxonomy" id="79782"/>
    <lineage>
        <taxon>Eukaryota</taxon>
        <taxon>Metazoa</taxon>
        <taxon>Ecdysozoa</taxon>
        <taxon>Arthropoda</taxon>
        <taxon>Hexapoda</taxon>
        <taxon>Insecta</taxon>
        <taxon>Pterygota</taxon>
        <taxon>Neoptera</taxon>
        <taxon>Paraneoptera</taxon>
        <taxon>Hemiptera</taxon>
        <taxon>Heteroptera</taxon>
        <taxon>Panheteroptera</taxon>
        <taxon>Cimicomorpha</taxon>
        <taxon>Cimicidae</taxon>
        <taxon>Cimex</taxon>
    </lineage>
</organism>
<dbReference type="SUPFAM" id="SSF47565">
    <property type="entry name" value="Insect pheromone/odorant-binding proteins"/>
    <property type="match status" value="1"/>
</dbReference>
<dbReference type="InterPro" id="IPR036728">
    <property type="entry name" value="PBP_GOBP_sf"/>
</dbReference>
<dbReference type="AlphaFoldDB" id="A0A8I6RF92"/>
<dbReference type="GO" id="GO:0005549">
    <property type="term" value="F:odorant binding"/>
    <property type="evidence" value="ECO:0007669"/>
    <property type="project" value="InterPro"/>
</dbReference>
<dbReference type="KEGG" id="clec:106663413"/>
<keyword evidence="1" id="KW-0732">Signal</keyword>
<dbReference type="Proteomes" id="UP000494040">
    <property type="component" value="Unassembled WGS sequence"/>
</dbReference>
<protein>
    <recommendedName>
        <fullName evidence="4">Odorant binding protein</fullName>
    </recommendedName>
</protein>
<name>A0A8I6RF92_CIMLE</name>
<dbReference type="Gene3D" id="1.10.238.20">
    <property type="entry name" value="Pheromone/general odorant binding protein domain"/>
    <property type="match status" value="1"/>
</dbReference>
<evidence type="ECO:0000313" key="3">
    <source>
        <dbReference type="Proteomes" id="UP000494040"/>
    </source>
</evidence>
<dbReference type="OrthoDB" id="6595846at2759"/>
<proteinExistence type="predicted"/>
<keyword evidence="3" id="KW-1185">Reference proteome</keyword>
<gene>
    <name evidence="2" type="primary">106663413</name>
</gene>
<dbReference type="InterPro" id="IPR006170">
    <property type="entry name" value="PBP/GOBP"/>
</dbReference>
<dbReference type="Pfam" id="PF01395">
    <property type="entry name" value="PBP_GOBP"/>
    <property type="match status" value="1"/>
</dbReference>
<dbReference type="SMART" id="SM00708">
    <property type="entry name" value="PhBP"/>
    <property type="match status" value="1"/>
</dbReference>
<feature type="signal peptide" evidence="1">
    <location>
        <begin position="1"/>
        <end position="19"/>
    </location>
</feature>